<dbReference type="AlphaFoldDB" id="A0AAJ0EDE2"/>
<organism evidence="2 3">
    <name type="scientific">Colletotrichum phormii</name>
    <dbReference type="NCBI Taxonomy" id="359342"/>
    <lineage>
        <taxon>Eukaryota</taxon>
        <taxon>Fungi</taxon>
        <taxon>Dikarya</taxon>
        <taxon>Ascomycota</taxon>
        <taxon>Pezizomycotina</taxon>
        <taxon>Sordariomycetes</taxon>
        <taxon>Hypocreomycetidae</taxon>
        <taxon>Glomerellales</taxon>
        <taxon>Glomerellaceae</taxon>
        <taxon>Colletotrichum</taxon>
        <taxon>Colletotrichum acutatum species complex</taxon>
    </lineage>
</organism>
<gene>
    <name evidence="2" type="ORF">BDP81DRAFT_435950</name>
</gene>
<proteinExistence type="predicted"/>
<evidence type="ECO:0000313" key="3">
    <source>
        <dbReference type="Proteomes" id="UP001243989"/>
    </source>
</evidence>
<evidence type="ECO:0000313" key="2">
    <source>
        <dbReference type="EMBL" id="KAK1625502.1"/>
    </source>
</evidence>
<keyword evidence="3" id="KW-1185">Reference proteome</keyword>
<sequence>MPQGSQKNMTGTARRCRCIRPLGAGAGARATCKLWQGVIYGFRIKRQAGAGESRTAGAGAGGKKGQEGRRDSRQTRDSIGSSSPNFKGRKEPLVRTGLRRAGQYWIGTEYGRLEAGGGPHLQHRTCPAPVLHLTPGTHALQERWPVSGPPPASAPASAPTLLLAPGQVDWLLLCCYGLLLDGWVPRSFLRT</sequence>
<feature type="compositionally biased region" description="Basic and acidic residues" evidence="1">
    <location>
        <begin position="64"/>
        <end position="76"/>
    </location>
</feature>
<dbReference type="EMBL" id="JAHMHQ010000020">
    <property type="protein sequence ID" value="KAK1625502.1"/>
    <property type="molecule type" value="Genomic_DNA"/>
</dbReference>
<dbReference type="RefSeq" id="XP_060441497.1">
    <property type="nucleotide sequence ID" value="XM_060591089.1"/>
</dbReference>
<feature type="region of interest" description="Disordered" evidence="1">
    <location>
        <begin position="49"/>
        <end position="93"/>
    </location>
</feature>
<accession>A0AAJ0EDE2</accession>
<evidence type="ECO:0000256" key="1">
    <source>
        <dbReference type="SAM" id="MobiDB-lite"/>
    </source>
</evidence>
<dbReference type="Proteomes" id="UP001243989">
    <property type="component" value="Unassembled WGS sequence"/>
</dbReference>
<dbReference type="GeneID" id="85475951"/>
<comment type="caution">
    <text evidence="2">The sequence shown here is derived from an EMBL/GenBank/DDBJ whole genome shotgun (WGS) entry which is preliminary data.</text>
</comment>
<protein>
    <submittedName>
        <fullName evidence="2">Uncharacterized protein</fullName>
    </submittedName>
</protein>
<name>A0AAJ0EDE2_9PEZI</name>
<reference evidence="2" key="1">
    <citation type="submission" date="2021-06" db="EMBL/GenBank/DDBJ databases">
        <title>Comparative genomics, transcriptomics and evolutionary studies reveal genomic signatures of adaptation to plant cell wall in hemibiotrophic fungi.</title>
        <authorList>
            <consortium name="DOE Joint Genome Institute"/>
            <person name="Baroncelli R."/>
            <person name="Diaz J.F."/>
            <person name="Benocci T."/>
            <person name="Peng M."/>
            <person name="Battaglia E."/>
            <person name="Haridas S."/>
            <person name="Andreopoulos W."/>
            <person name="Labutti K."/>
            <person name="Pangilinan J."/>
            <person name="Floch G.L."/>
            <person name="Makela M.R."/>
            <person name="Henrissat B."/>
            <person name="Grigoriev I.V."/>
            <person name="Crouch J.A."/>
            <person name="De Vries R.P."/>
            <person name="Sukno S.A."/>
            <person name="Thon M.R."/>
        </authorList>
    </citation>
    <scope>NUCLEOTIDE SEQUENCE</scope>
    <source>
        <strain evidence="2">CBS 102054</strain>
    </source>
</reference>